<evidence type="ECO:0000313" key="2">
    <source>
        <dbReference type="EMBL" id="EYC03236.1"/>
    </source>
</evidence>
<dbReference type="InterPro" id="IPR001045">
    <property type="entry name" value="Spermi_synthase"/>
</dbReference>
<evidence type="ECO:0000313" key="3">
    <source>
        <dbReference type="Proteomes" id="UP000024635"/>
    </source>
</evidence>
<name>A0A016TKL9_9BILA</name>
<proteinExistence type="predicted"/>
<keyword evidence="1" id="KW-1133">Transmembrane helix</keyword>
<dbReference type="Gene3D" id="3.40.50.150">
    <property type="entry name" value="Vaccinia Virus protein VP39"/>
    <property type="match status" value="1"/>
</dbReference>
<keyword evidence="1" id="KW-0472">Membrane</keyword>
<organism evidence="2 3">
    <name type="scientific">Ancylostoma ceylanicum</name>
    <dbReference type="NCBI Taxonomy" id="53326"/>
    <lineage>
        <taxon>Eukaryota</taxon>
        <taxon>Metazoa</taxon>
        <taxon>Ecdysozoa</taxon>
        <taxon>Nematoda</taxon>
        <taxon>Chromadorea</taxon>
        <taxon>Rhabditida</taxon>
        <taxon>Rhabditina</taxon>
        <taxon>Rhabditomorpha</taxon>
        <taxon>Strongyloidea</taxon>
        <taxon>Ancylostomatidae</taxon>
        <taxon>Ancylostomatinae</taxon>
        <taxon>Ancylostoma</taxon>
    </lineage>
</organism>
<keyword evidence="3" id="KW-1185">Reference proteome</keyword>
<dbReference type="Pfam" id="PF01564">
    <property type="entry name" value="Spermine_synth"/>
    <property type="match status" value="1"/>
</dbReference>
<dbReference type="AlphaFoldDB" id="A0A016TKL9"/>
<dbReference type="EMBL" id="JARK01001431">
    <property type="protein sequence ID" value="EYC03236.1"/>
    <property type="molecule type" value="Genomic_DNA"/>
</dbReference>
<dbReference type="Proteomes" id="UP000024635">
    <property type="component" value="Unassembled WGS sequence"/>
</dbReference>
<dbReference type="GO" id="GO:0005829">
    <property type="term" value="C:cytosol"/>
    <property type="evidence" value="ECO:0007669"/>
    <property type="project" value="TreeGrafter"/>
</dbReference>
<comment type="caution">
    <text evidence="2">The sequence shown here is derived from an EMBL/GenBank/DDBJ whole genome shotgun (WGS) entry which is preliminary data.</text>
</comment>
<dbReference type="PANTHER" id="PTHR11558:SF11">
    <property type="entry name" value="SPERMIDINE SYNTHASE"/>
    <property type="match status" value="1"/>
</dbReference>
<gene>
    <name evidence="2" type="primary">Acey_s0095.g2834</name>
    <name evidence="2" type="ORF">Y032_0095g2834</name>
</gene>
<evidence type="ECO:0008006" key="4">
    <source>
        <dbReference type="Google" id="ProtNLM"/>
    </source>
</evidence>
<dbReference type="GO" id="GO:0004766">
    <property type="term" value="F:spermidine synthase activity"/>
    <property type="evidence" value="ECO:0007669"/>
    <property type="project" value="TreeGrafter"/>
</dbReference>
<dbReference type="SUPFAM" id="SSF53335">
    <property type="entry name" value="S-adenosyl-L-methionine-dependent methyltransferases"/>
    <property type="match status" value="1"/>
</dbReference>
<feature type="transmembrane region" description="Helical" evidence="1">
    <location>
        <begin position="21"/>
        <end position="41"/>
    </location>
</feature>
<evidence type="ECO:0000256" key="1">
    <source>
        <dbReference type="SAM" id="Phobius"/>
    </source>
</evidence>
<dbReference type="OrthoDB" id="5791544at2759"/>
<dbReference type="PANTHER" id="PTHR11558">
    <property type="entry name" value="SPERMIDINE/SPERMINE SYNTHASE"/>
    <property type="match status" value="1"/>
</dbReference>
<sequence>MASKIKKPKPSQSNSMKSKSPMLKFLWGPAIAVFIIAYLFFHRDYFLSSNPNDLSTYSPADAFKKFLIEKRIHFQEKMCSPQTNECFKIQDVVFEREGKLGVDRNMMIGDTLYSFSAAALIVPQDLTEENMDMKKWKINKRILISGYGKVMVGFVFAMEGLKYISSDPQNVLMIGLGGGVMTNFLSTIPNAMLNITTVELDPTVRDVAVKWFELVEDDEHTVIIGDGAKFITDEAKKGSKYKAIFLDACYTVCPAKVFLDSNVVADTARILDDNGVLAINVLTEMDKRQEQSDNILKLYKTQFKSCFLFYIRAQQVLLCSHRPGWTLEEHPDNFMEKLKEVDQNFDFNFTG</sequence>
<dbReference type="GO" id="GO:0008295">
    <property type="term" value="P:spermidine biosynthetic process"/>
    <property type="evidence" value="ECO:0007669"/>
    <property type="project" value="TreeGrafter"/>
</dbReference>
<reference evidence="3" key="1">
    <citation type="journal article" date="2015" name="Nat. Genet.">
        <title>The genome and transcriptome of the zoonotic hookworm Ancylostoma ceylanicum identify infection-specific gene families.</title>
        <authorList>
            <person name="Schwarz E.M."/>
            <person name="Hu Y."/>
            <person name="Antoshechkin I."/>
            <person name="Miller M.M."/>
            <person name="Sternberg P.W."/>
            <person name="Aroian R.V."/>
        </authorList>
    </citation>
    <scope>NUCLEOTIDE SEQUENCE</scope>
    <source>
        <strain evidence="3">HY135</strain>
    </source>
</reference>
<dbReference type="STRING" id="53326.A0A016TKL9"/>
<protein>
    <recommendedName>
        <fullName evidence="4">PABS domain-containing protein</fullName>
    </recommendedName>
</protein>
<keyword evidence="1" id="KW-0812">Transmembrane</keyword>
<accession>A0A016TKL9</accession>
<dbReference type="InterPro" id="IPR029063">
    <property type="entry name" value="SAM-dependent_MTases_sf"/>
</dbReference>